<organism evidence="2 3">
    <name type="scientific">Synaphobranchus kaupii</name>
    <name type="common">Kaup's arrowtooth eel</name>
    <dbReference type="NCBI Taxonomy" id="118154"/>
    <lineage>
        <taxon>Eukaryota</taxon>
        <taxon>Metazoa</taxon>
        <taxon>Chordata</taxon>
        <taxon>Craniata</taxon>
        <taxon>Vertebrata</taxon>
        <taxon>Euteleostomi</taxon>
        <taxon>Actinopterygii</taxon>
        <taxon>Neopterygii</taxon>
        <taxon>Teleostei</taxon>
        <taxon>Anguilliformes</taxon>
        <taxon>Synaphobranchidae</taxon>
        <taxon>Synaphobranchus</taxon>
    </lineage>
</organism>
<dbReference type="AlphaFoldDB" id="A0A9Q1G6V4"/>
<name>A0A9Q1G6V4_SYNKA</name>
<comment type="caution">
    <text evidence="2">The sequence shown here is derived from an EMBL/GenBank/DDBJ whole genome shotgun (WGS) entry which is preliminary data.</text>
</comment>
<evidence type="ECO:0000313" key="3">
    <source>
        <dbReference type="Proteomes" id="UP001152622"/>
    </source>
</evidence>
<proteinExistence type="predicted"/>
<accession>A0A9Q1G6V4</accession>
<dbReference type="Proteomes" id="UP001152622">
    <property type="component" value="Chromosome 2"/>
</dbReference>
<dbReference type="EMBL" id="JAINUF010000002">
    <property type="protein sequence ID" value="KAJ8376567.1"/>
    <property type="molecule type" value="Genomic_DNA"/>
</dbReference>
<sequence>MLPYSPAPCPQPKPEMIGRCRVSLGFLSSGALLRGLYAPDTGRESEGSPPQQRYTKGSDFNSPRILNCAGHLQLASVHPAVAERSGCCRRTERAHAEGSILLIRPVTVSSSTPGSAKGR</sequence>
<evidence type="ECO:0000313" key="2">
    <source>
        <dbReference type="EMBL" id="KAJ8376567.1"/>
    </source>
</evidence>
<protein>
    <submittedName>
        <fullName evidence="2">Uncharacterized protein</fullName>
    </submittedName>
</protein>
<reference evidence="2" key="1">
    <citation type="journal article" date="2023" name="Science">
        <title>Genome structures resolve the early diversification of teleost fishes.</title>
        <authorList>
            <person name="Parey E."/>
            <person name="Louis A."/>
            <person name="Montfort J."/>
            <person name="Bouchez O."/>
            <person name="Roques C."/>
            <person name="Iampietro C."/>
            <person name="Lluch J."/>
            <person name="Castinel A."/>
            <person name="Donnadieu C."/>
            <person name="Desvignes T."/>
            <person name="Floi Bucao C."/>
            <person name="Jouanno E."/>
            <person name="Wen M."/>
            <person name="Mejri S."/>
            <person name="Dirks R."/>
            <person name="Jansen H."/>
            <person name="Henkel C."/>
            <person name="Chen W.J."/>
            <person name="Zahm M."/>
            <person name="Cabau C."/>
            <person name="Klopp C."/>
            <person name="Thompson A.W."/>
            <person name="Robinson-Rechavi M."/>
            <person name="Braasch I."/>
            <person name="Lecointre G."/>
            <person name="Bobe J."/>
            <person name="Postlethwait J.H."/>
            <person name="Berthelot C."/>
            <person name="Roest Crollius H."/>
            <person name="Guiguen Y."/>
        </authorList>
    </citation>
    <scope>NUCLEOTIDE SEQUENCE</scope>
    <source>
        <strain evidence="2">WJC10195</strain>
    </source>
</reference>
<feature type="region of interest" description="Disordered" evidence="1">
    <location>
        <begin position="37"/>
        <end position="60"/>
    </location>
</feature>
<evidence type="ECO:0000256" key="1">
    <source>
        <dbReference type="SAM" id="MobiDB-lite"/>
    </source>
</evidence>
<gene>
    <name evidence="2" type="ORF">SKAU_G00071470</name>
</gene>
<keyword evidence="3" id="KW-1185">Reference proteome</keyword>
<feature type="compositionally biased region" description="Polar residues" evidence="1">
    <location>
        <begin position="48"/>
        <end position="60"/>
    </location>
</feature>